<proteinExistence type="predicted"/>
<dbReference type="InterPro" id="IPR036249">
    <property type="entry name" value="Thioredoxin-like_sf"/>
</dbReference>
<comment type="caution">
    <text evidence="1">The sequence shown here is derived from an EMBL/GenBank/DDBJ whole genome shotgun (WGS) entry which is preliminary data.</text>
</comment>
<accession>A0A4R0I8T8</accession>
<dbReference type="Pfam" id="PF22234">
    <property type="entry name" value="Rv2466c-like"/>
    <property type="match status" value="1"/>
</dbReference>
<evidence type="ECO:0000313" key="2">
    <source>
        <dbReference type="Proteomes" id="UP000292695"/>
    </source>
</evidence>
<gene>
    <name evidence="1" type="ORF">E0H50_26515</name>
</gene>
<dbReference type="OrthoDB" id="4125991at2"/>
<sequence length="216" mass="23802">MHRSTAPGVDLYIDPICPYTWVVACWLREVAQYRDLDLRYHVMSLLLLNEGRDDSYSRQLGASTGPSRVATAVVTHHGSEAFRTWHGAFGDLIFDHWRYPTPTEYRDASAAALSEAGLPAALADAADTTEYDDALRRSHNEGTRPVGIDGGTPVVHIDGAAFFGPVLNAVPRGDDAVRLFDGVRLLAGCPDFYELKRTRTTPPDVSYRPMEGKAPR</sequence>
<dbReference type="AlphaFoldDB" id="A0A4R0I8T8"/>
<reference evidence="1 2" key="1">
    <citation type="submission" date="2019-02" db="EMBL/GenBank/DDBJ databases">
        <title>Kribbella capetownensis sp. nov. and Kribbella speibonae sp. nov., isolated from soil.</title>
        <authorList>
            <person name="Curtis S.M."/>
            <person name="Norton I."/>
            <person name="Everest G.J."/>
            <person name="Meyers P.R."/>
        </authorList>
    </citation>
    <scope>NUCLEOTIDE SEQUENCE [LARGE SCALE GENOMIC DNA]</scope>
    <source>
        <strain evidence="1 2">DSM 27082</strain>
    </source>
</reference>
<name>A0A4R0I8T8_9ACTN</name>
<dbReference type="PROSITE" id="PS51257">
    <property type="entry name" value="PROKAR_LIPOPROTEIN"/>
    <property type="match status" value="1"/>
</dbReference>
<dbReference type="EMBL" id="SJKA01000010">
    <property type="protein sequence ID" value="TCC29371.1"/>
    <property type="molecule type" value="Genomic_DNA"/>
</dbReference>
<organism evidence="1 2">
    <name type="scientific">Kribbella sindirgiensis</name>
    <dbReference type="NCBI Taxonomy" id="1124744"/>
    <lineage>
        <taxon>Bacteria</taxon>
        <taxon>Bacillati</taxon>
        <taxon>Actinomycetota</taxon>
        <taxon>Actinomycetes</taxon>
        <taxon>Propionibacteriales</taxon>
        <taxon>Kribbellaceae</taxon>
        <taxon>Kribbella</taxon>
    </lineage>
</organism>
<dbReference type="SUPFAM" id="SSF52833">
    <property type="entry name" value="Thioredoxin-like"/>
    <property type="match status" value="1"/>
</dbReference>
<dbReference type="Proteomes" id="UP000292695">
    <property type="component" value="Unassembled WGS sequence"/>
</dbReference>
<keyword evidence="2" id="KW-1185">Reference proteome</keyword>
<dbReference type="Gene3D" id="3.40.30.10">
    <property type="entry name" value="Glutaredoxin"/>
    <property type="match status" value="1"/>
</dbReference>
<evidence type="ECO:0000313" key="1">
    <source>
        <dbReference type="EMBL" id="TCC29371.1"/>
    </source>
</evidence>
<dbReference type="InterPro" id="IPR053977">
    <property type="entry name" value="Rv2466c-like"/>
</dbReference>
<protein>
    <submittedName>
        <fullName evidence="1">Disulfide bond formation protein DsbA</fullName>
    </submittedName>
</protein>